<dbReference type="InterPro" id="IPR023796">
    <property type="entry name" value="Serpin_dom"/>
</dbReference>
<dbReference type="OrthoDB" id="1063785at2759"/>
<protein>
    <submittedName>
        <fullName evidence="3">Serpin-z1b</fullName>
    </submittedName>
</protein>
<comment type="similarity">
    <text evidence="1">Belongs to the serpin family.</text>
</comment>
<evidence type="ECO:0000256" key="1">
    <source>
        <dbReference type="ARBA" id="ARBA00009500"/>
    </source>
</evidence>
<dbReference type="PANTHER" id="PTHR11461">
    <property type="entry name" value="SERINE PROTEASE INHIBITOR, SERPIN"/>
    <property type="match status" value="1"/>
</dbReference>
<comment type="caution">
    <text evidence="3">The sequence shown here is derived from an EMBL/GenBank/DDBJ whole genome shotgun (WGS) entry which is preliminary data.</text>
</comment>
<gene>
    <name evidence="3" type="ORF">PHJA_001441300</name>
</gene>
<dbReference type="InterPro" id="IPR023795">
    <property type="entry name" value="Serpin_CS"/>
</dbReference>
<dbReference type="GO" id="GO:0004867">
    <property type="term" value="F:serine-type endopeptidase inhibitor activity"/>
    <property type="evidence" value="ECO:0007669"/>
    <property type="project" value="InterPro"/>
</dbReference>
<dbReference type="InterPro" id="IPR000215">
    <property type="entry name" value="Serpin_fam"/>
</dbReference>
<dbReference type="AlphaFoldDB" id="A0A830BZV3"/>
<sequence>MVSDEGLDISGLFHKSSIEVDEQGTEATAASVVDIINCFSAPQEEEHKLDFVADHPFLFVVREDVSGTVLFVGQVLNPLHGY</sequence>
<dbReference type="PROSITE" id="PS00284">
    <property type="entry name" value="SERPIN"/>
    <property type="match status" value="1"/>
</dbReference>
<dbReference type="Gene3D" id="3.30.497.10">
    <property type="entry name" value="Antithrombin, subunit I, domain 2"/>
    <property type="match status" value="1"/>
</dbReference>
<dbReference type="GO" id="GO:0005615">
    <property type="term" value="C:extracellular space"/>
    <property type="evidence" value="ECO:0007669"/>
    <property type="project" value="InterPro"/>
</dbReference>
<accession>A0A830BZV3</accession>
<dbReference type="EMBL" id="BMAC01000297">
    <property type="protein sequence ID" value="GFP92970.1"/>
    <property type="molecule type" value="Genomic_DNA"/>
</dbReference>
<dbReference type="Proteomes" id="UP000653305">
    <property type="component" value="Unassembled WGS sequence"/>
</dbReference>
<proteinExistence type="inferred from homology"/>
<keyword evidence="4" id="KW-1185">Reference proteome</keyword>
<dbReference type="InterPro" id="IPR042178">
    <property type="entry name" value="Serpin_sf_1"/>
</dbReference>
<feature type="domain" description="Serpin" evidence="2">
    <location>
        <begin position="2"/>
        <end position="78"/>
    </location>
</feature>
<evidence type="ECO:0000259" key="2">
    <source>
        <dbReference type="Pfam" id="PF00079"/>
    </source>
</evidence>
<dbReference type="Pfam" id="PF00079">
    <property type="entry name" value="Serpin"/>
    <property type="match status" value="1"/>
</dbReference>
<dbReference type="PANTHER" id="PTHR11461:SF211">
    <property type="entry name" value="GH10112P-RELATED"/>
    <property type="match status" value="1"/>
</dbReference>
<reference evidence="3" key="1">
    <citation type="submission" date="2020-07" db="EMBL/GenBank/DDBJ databases">
        <title>Ethylene signaling mediates host invasion by parasitic plants.</title>
        <authorList>
            <person name="Yoshida S."/>
        </authorList>
    </citation>
    <scope>NUCLEOTIDE SEQUENCE</scope>
    <source>
        <strain evidence="3">Okayama</strain>
    </source>
</reference>
<dbReference type="SUPFAM" id="SSF56574">
    <property type="entry name" value="Serpins"/>
    <property type="match status" value="1"/>
</dbReference>
<evidence type="ECO:0000313" key="3">
    <source>
        <dbReference type="EMBL" id="GFP92970.1"/>
    </source>
</evidence>
<name>A0A830BZV3_9LAMI</name>
<dbReference type="InterPro" id="IPR036186">
    <property type="entry name" value="Serpin_sf"/>
</dbReference>
<organism evidence="3 4">
    <name type="scientific">Phtheirospermum japonicum</name>
    <dbReference type="NCBI Taxonomy" id="374723"/>
    <lineage>
        <taxon>Eukaryota</taxon>
        <taxon>Viridiplantae</taxon>
        <taxon>Streptophyta</taxon>
        <taxon>Embryophyta</taxon>
        <taxon>Tracheophyta</taxon>
        <taxon>Spermatophyta</taxon>
        <taxon>Magnoliopsida</taxon>
        <taxon>eudicotyledons</taxon>
        <taxon>Gunneridae</taxon>
        <taxon>Pentapetalae</taxon>
        <taxon>asterids</taxon>
        <taxon>lamiids</taxon>
        <taxon>Lamiales</taxon>
        <taxon>Orobanchaceae</taxon>
        <taxon>Orobanchaceae incertae sedis</taxon>
        <taxon>Phtheirospermum</taxon>
    </lineage>
</organism>
<evidence type="ECO:0000313" key="4">
    <source>
        <dbReference type="Proteomes" id="UP000653305"/>
    </source>
</evidence>